<dbReference type="AlphaFoldDB" id="A0A8S0QTU2"/>
<comment type="caution">
    <text evidence="1">The sequence shown here is derived from an EMBL/GenBank/DDBJ whole genome shotgun (WGS) entry which is preliminary data.</text>
</comment>
<organism evidence="1 2">
    <name type="scientific">Olea europaea subsp. europaea</name>
    <dbReference type="NCBI Taxonomy" id="158383"/>
    <lineage>
        <taxon>Eukaryota</taxon>
        <taxon>Viridiplantae</taxon>
        <taxon>Streptophyta</taxon>
        <taxon>Embryophyta</taxon>
        <taxon>Tracheophyta</taxon>
        <taxon>Spermatophyta</taxon>
        <taxon>Magnoliopsida</taxon>
        <taxon>eudicotyledons</taxon>
        <taxon>Gunneridae</taxon>
        <taxon>Pentapetalae</taxon>
        <taxon>asterids</taxon>
        <taxon>lamiids</taxon>
        <taxon>Lamiales</taxon>
        <taxon>Oleaceae</taxon>
        <taxon>Oleeae</taxon>
        <taxon>Olea</taxon>
    </lineage>
</organism>
<evidence type="ECO:0000313" key="2">
    <source>
        <dbReference type="Proteomes" id="UP000594638"/>
    </source>
</evidence>
<name>A0A8S0QTU2_OLEEU</name>
<protein>
    <submittedName>
        <fullName evidence="1">Uncharacterized protein</fullName>
    </submittedName>
</protein>
<dbReference type="Proteomes" id="UP000594638">
    <property type="component" value="Unassembled WGS sequence"/>
</dbReference>
<dbReference type="Gramene" id="OE9A026288T1">
    <property type="protein sequence ID" value="OE9A026288C1"/>
    <property type="gene ID" value="OE9A026288"/>
</dbReference>
<keyword evidence="2" id="KW-1185">Reference proteome</keyword>
<sequence>MDQMFNIYRQPVVSNVFSFYDGLKTYMIEESTKQETRYHAILEQQELTTKGFMTIKNNFSDISKKANKTTSITCNLACNLMWIPVSTQPNLTLMNKIKVCRINYPTGNHTWKRLSALYNEIYLPVQVQLSLNPFNI</sequence>
<dbReference type="EMBL" id="CACTIH010001930">
    <property type="protein sequence ID" value="CAA2969063.1"/>
    <property type="molecule type" value="Genomic_DNA"/>
</dbReference>
<gene>
    <name evidence="1" type="ORF">OLEA9_A026288</name>
</gene>
<evidence type="ECO:0000313" key="1">
    <source>
        <dbReference type="EMBL" id="CAA2969063.1"/>
    </source>
</evidence>
<proteinExistence type="predicted"/>
<reference evidence="1 2" key="1">
    <citation type="submission" date="2019-12" db="EMBL/GenBank/DDBJ databases">
        <authorList>
            <person name="Alioto T."/>
            <person name="Alioto T."/>
            <person name="Gomez Garrido J."/>
        </authorList>
    </citation>
    <scope>NUCLEOTIDE SEQUENCE [LARGE SCALE GENOMIC DNA]</scope>
</reference>
<accession>A0A8S0QTU2</accession>